<keyword evidence="7" id="KW-0325">Glycoprotein</keyword>
<evidence type="ECO:0000256" key="2">
    <source>
        <dbReference type="ARBA" id="ARBA00022448"/>
    </source>
</evidence>
<protein>
    <recommendedName>
        <fullName evidence="10">Major facilitator superfamily (MFS) profile domain-containing protein</fullName>
    </recommendedName>
</protein>
<comment type="subcellular location">
    <subcellularLocation>
        <location evidence="1">Cell membrane</location>
        <topology evidence="1">Multi-pass membrane protein</topology>
    </subcellularLocation>
</comment>
<dbReference type="GO" id="GO:0005886">
    <property type="term" value="C:plasma membrane"/>
    <property type="evidence" value="ECO:0007669"/>
    <property type="project" value="UniProtKB-SubCell"/>
</dbReference>
<dbReference type="InterPro" id="IPR011701">
    <property type="entry name" value="MFS"/>
</dbReference>
<feature type="transmembrane region" description="Helical" evidence="9">
    <location>
        <begin position="113"/>
        <end position="132"/>
    </location>
</feature>
<feature type="transmembrane region" description="Helical" evidence="9">
    <location>
        <begin position="484"/>
        <end position="504"/>
    </location>
</feature>
<keyword evidence="5 9" id="KW-1133">Transmembrane helix</keyword>
<feature type="transmembrane region" description="Helical" evidence="9">
    <location>
        <begin position="144"/>
        <end position="165"/>
    </location>
</feature>
<evidence type="ECO:0000256" key="8">
    <source>
        <dbReference type="ARBA" id="ARBA00038459"/>
    </source>
</evidence>
<evidence type="ECO:0000256" key="9">
    <source>
        <dbReference type="SAM" id="Phobius"/>
    </source>
</evidence>
<feature type="transmembrane region" description="Helical" evidence="9">
    <location>
        <begin position="309"/>
        <end position="335"/>
    </location>
</feature>
<evidence type="ECO:0000256" key="4">
    <source>
        <dbReference type="ARBA" id="ARBA00022692"/>
    </source>
</evidence>
<dbReference type="PANTHER" id="PTHR23502:SF186">
    <property type="entry name" value="MAJOR FACILITATOR SUPERFAMILY (MFS) PROFILE DOMAIN-CONTAINING PROTEIN"/>
    <property type="match status" value="1"/>
</dbReference>
<evidence type="ECO:0000259" key="10">
    <source>
        <dbReference type="PROSITE" id="PS50850"/>
    </source>
</evidence>
<feature type="transmembrane region" description="Helical" evidence="9">
    <location>
        <begin position="416"/>
        <end position="440"/>
    </location>
</feature>
<dbReference type="PANTHER" id="PTHR23502">
    <property type="entry name" value="MAJOR FACILITATOR SUPERFAMILY"/>
    <property type="match status" value="1"/>
</dbReference>
<dbReference type="Pfam" id="PF07690">
    <property type="entry name" value="MFS_1"/>
    <property type="match status" value="1"/>
</dbReference>
<feature type="transmembrane region" description="Helical" evidence="9">
    <location>
        <begin position="391"/>
        <end position="410"/>
    </location>
</feature>
<evidence type="ECO:0000256" key="1">
    <source>
        <dbReference type="ARBA" id="ARBA00004651"/>
    </source>
</evidence>
<feature type="transmembrane region" description="Helical" evidence="9">
    <location>
        <begin position="203"/>
        <end position="224"/>
    </location>
</feature>
<evidence type="ECO:0000256" key="6">
    <source>
        <dbReference type="ARBA" id="ARBA00023136"/>
    </source>
</evidence>
<feature type="transmembrane region" description="Helical" evidence="9">
    <location>
        <begin position="447"/>
        <end position="472"/>
    </location>
</feature>
<keyword evidence="4 9" id="KW-0812">Transmembrane</keyword>
<feature type="transmembrane region" description="Helical" evidence="9">
    <location>
        <begin position="230"/>
        <end position="252"/>
    </location>
</feature>
<dbReference type="EMBL" id="CDPU01000067">
    <property type="protein sequence ID" value="CEO56463.1"/>
    <property type="molecule type" value="Genomic_DNA"/>
</dbReference>
<gene>
    <name evidence="11" type="ORF">BN869_000012521_1</name>
</gene>
<keyword evidence="6 9" id="KW-0472">Membrane</keyword>
<sequence>MGALPETDNSSSEDLRRAKDLPRHLSWIQSLLFHTLSDDVYNQNYPGSGTDDNPYLVDYLHNDSQDAMSFTNGRKWAITILQSLSTFAVTFASSVYASGIQGVMQRFEVSEEVATLGLSLFVLGFALGPLIWAPLSEVYGRKSIFAISFAAYTAFSVAVACAPNITALLVLRFFASASGSSSMTNAGAVIADMFSKKERGMATGLFATAPFLGPALGPIAGGFLAETQGWRWILGLVAILSGVIWMATMLVSRETYAPFILRHRSRALTQLTGSVYVSSLDAGKPPKTVAQELSKSFTRPWVLLFREPIVLLTSLYISVIYGTLYMFFAGFPIVFQVARGWSQGIAGLPFVSVAVGVCLATIVGGVDSKRYGRVCEAAEEEGSTVEPEARLYPAMAGSVVLPVGLFLFAWTTYPSVHWIVPTIGAMFFACGLVMVFISLISYLIDSYVLYAASVMAANSVIRSLIGAAFPLFTARMYENLGNQWASSIPAFLVLGCLPFPFLFYKYGSQIRSKCKYASEAAKVAQMMRRPPATVVGGELNRPEEV</sequence>
<comment type="similarity">
    <text evidence="8">Belongs to the major facilitator superfamily. DHA1 family. Polyamines/proton antiporter (TC 2.A.1.2.16) subfamily.</text>
</comment>
<keyword evidence="3" id="KW-1003">Cell membrane</keyword>
<reference evidence="11" key="1">
    <citation type="submission" date="2015-01" db="EMBL/GenBank/DDBJ databases">
        <authorList>
            <person name="Durling Mikael"/>
        </authorList>
    </citation>
    <scope>NUCLEOTIDE SEQUENCE</scope>
</reference>
<dbReference type="InterPro" id="IPR020846">
    <property type="entry name" value="MFS_dom"/>
</dbReference>
<organism evidence="11">
    <name type="scientific">Bionectria ochroleuca</name>
    <name type="common">Gliocladium roseum</name>
    <dbReference type="NCBI Taxonomy" id="29856"/>
    <lineage>
        <taxon>Eukaryota</taxon>
        <taxon>Fungi</taxon>
        <taxon>Dikarya</taxon>
        <taxon>Ascomycota</taxon>
        <taxon>Pezizomycotina</taxon>
        <taxon>Sordariomycetes</taxon>
        <taxon>Hypocreomycetidae</taxon>
        <taxon>Hypocreales</taxon>
        <taxon>Bionectriaceae</taxon>
        <taxon>Clonostachys</taxon>
    </lineage>
</organism>
<dbReference type="CDD" id="cd17323">
    <property type="entry name" value="MFS_Tpo1_MDR_like"/>
    <property type="match status" value="1"/>
</dbReference>
<proteinExistence type="inferred from homology"/>
<dbReference type="GO" id="GO:0022857">
    <property type="term" value="F:transmembrane transporter activity"/>
    <property type="evidence" value="ECO:0007669"/>
    <property type="project" value="InterPro"/>
</dbReference>
<feature type="transmembrane region" description="Helical" evidence="9">
    <location>
        <begin position="76"/>
        <end position="97"/>
    </location>
</feature>
<dbReference type="Gene3D" id="1.20.1250.20">
    <property type="entry name" value="MFS general substrate transporter like domains"/>
    <property type="match status" value="1"/>
</dbReference>
<dbReference type="PROSITE" id="PS50850">
    <property type="entry name" value="MFS"/>
    <property type="match status" value="1"/>
</dbReference>
<name>A0A0B7KFU4_BIOOC</name>
<feature type="domain" description="Major facilitator superfamily (MFS) profile" evidence="10">
    <location>
        <begin position="78"/>
        <end position="513"/>
    </location>
</feature>
<feature type="transmembrane region" description="Helical" evidence="9">
    <location>
        <begin position="341"/>
        <end position="363"/>
    </location>
</feature>
<accession>A0A0B7KFU4</accession>
<dbReference type="SUPFAM" id="SSF103473">
    <property type="entry name" value="MFS general substrate transporter"/>
    <property type="match status" value="1"/>
</dbReference>
<evidence type="ECO:0000313" key="11">
    <source>
        <dbReference type="EMBL" id="CEO56463.1"/>
    </source>
</evidence>
<evidence type="ECO:0000256" key="5">
    <source>
        <dbReference type="ARBA" id="ARBA00022989"/>
    </source>
</evidence>
<dbReference type="AlphaFoldDB" id="A0A0B7KFU4"/>
<dbReference type="InterPro" id="IPR036259">
    <property type="entry name" value="MFS_trans_sf"/>
</dbReference>
<evidence type="ECO:0000256" key="3">
    <source>
        <dbReference type="ARBA" id="ARBA00022475"/>
    </source>
</evidence>
<evidence type="ECO:0000256" key="7">
    <source>
        <dbReference type="ARBA" id="ARBA00023180"/>
    </source>
</evidence>
<keyword evidence="2" id="KW-0813">Transport</keyword>
<dbReference type="FunFam" id="1.20.1250.20:FF:000011">
    <property type="entry name" value="MFS multidrug transporter, putative"/>
    <property type="match status" value="1"/>
</dbReference>